<evidence type="ECO:0000259" key="3">
    <source>
        <dbReference type="Pfam" id="PF25869"/>
    </source>
</evidence>
<evidence type="ECO:0000256" key="2">
    <source>
        <dbReference type="SAM" id="Phobius"/>
    </source>
</evidence>
<dbReference type="GO" id="GO:0015679">
    <property type="term" value="P:plasma membrane copper ion transport"/>
    <property type="evidence" value="ECO:0007669"/>
    <property type="project" value="TreeGrafter"/>
</dbReference>
<dbReference type="HOGENOM" id="CLU_018816_13_1_10"/>
<gene>
    <name evidence="4" type="ORF">HMPREF0766_12718</name>
</gene>
<evidence type="ECO:0000313" key="4">
    <source>
        <dbReference type="EMBL" id="EFK57645.1"/>
    </source>
</evidence>
<sequence length="436" mass="47875">MKRNYIVKLVQDRTTGRLLQTCSRKDRKGTKLRKLQIAFTFPALIILLLTTVFVSCKQESKKEHHDVGKITIDSSLSTLLQPSNKQVVGNMAVVKASYQSKIMLAEVQGIVNYDNRAETGVASRVGGRLEKINVKYNYQPVRKGQLLFEIYAPDLAAAQQELLYLAQSGEEPLLSRARQRLMLLGMTAEDIQKVLQIKKVNYRIPVYSPADGFILEKSVANAISTPAPAMTSGGGGDGMAGMNGSNETATTAAPATTIQNTSVMLREGQYVSAGQSLFTIYKSDQLLAEFALKPALAAYVNKGTKLGFYKTTDKEGTFQTSTIGLIQPMIKSGENFTLARVYLTKGRFKAGEILTAKIPIYIKGSYWLPASAILSAGAQRIVFKKENNVFKPVNIETGLRIDGMVQINQDISPWEFAKDAAYLVDSESFIKAGNEN</sequence>
<keyword evidence="5" id="KW-1185">Reference proteome</keyword>
<reference evidence="4" key="1">
    <citation type="submission" date="2010-07" db="EMBL/GenBank/DDBJ databases">
        <authorList>
            <person name="Muzny D."/>
            <person name="Qin X."/>
            <person name="Buhay C."/>
            <person name="Dugan-Rocha S."/>
            <person name="Ding Y."/>
            <person name="Chen G."/>
            <person name="Hawes A."/>
            <person name="Holder M."/>
            <person name="Jhangiani S."/>
            <person name="Johnson A."/>
            <person name="Khan Z."/>
            <person name="Li Z."/>
            <person name="Liu W."/>
            <person name="Liu X."/>
            <person name="Perez L."/>
            <person name="Shen H."/>
            <person name="Wang Q."/>
            <person name="Watt J."/>
            <person name="Xi L."/>
            <person name="Xin Y."/>
            <person name="Zhou J."/>
            <person name="Deng J."/>
            <person name="Jiang H."/>
            <person name="Liu Y."/>
            <person name="Qu J."/>
            <person name="Song X.-Z."/>
            <person name="Zhang L."/>
            <person name="Villasana D."/>
            <person name="Johnson A."/>
            <person name="Liu J."/>
            <person name="Liyanage D."/>
            <person name="Lorensuhewa L."/>
            <person name="Robinson T."/>
            <person name="Song A."/>
            <person name="Song B.-B."/>
            <person name="Dinh H."/>
            <person name="Thornton R."/>
            <person name="Coyle M."/>
            <person name="Francisco L."/>
            <person name="Jackson L."/>
            <person name="Javaid M."/>
            <person name="Korchina V."/>
            <person name="Kovar C."/>
            <person name="Mata R."/>
            <person name="Mathew T."/>
            <person name="Ngo R."/>
            <person name="Nguyen L."/>
            <person name="Nguyen N."/>
            <person name="Okwuonu G."/>
            <person name="Ongeri F."/>
            <person name="Pham C."/>
            <person name="Simmons D."/>
            <person name="Wilczek-Boney K."/>
            <person name="Hale W."/>
            <person name="Jakkamsetti A."/>
            <person name="Pham P."/>
            <person name="Ruth R."/>
            <person name="San Lucas F."/>
            <person name="Warren J."/>
            <person name="Zhang J."/>
            <person name="Zhao Z."/>
            <person name="Zhou C."/>
            <person name="Zhu D."/>
            <person name="Lee S."/>
            <person name="Bess C."/>
            <person name="Blankenburg K."/>
            <person name="Forbes L."/>
            <person name="Fu Q."/>
            <person name="Gubbala S."/>
            <person name="Hirani K."/>
            <person name="Jayaseelan J.C."/>
            <person name="Lara F."/>
            <person name="Munidasa M."/>
            <person name="Palculict T."/>
            <person name="Patil S."/>
            <person name="Pu L.-L."/>
            <person name="Saada N."/>
            <person name="Tang L."/>
            <person name="Weissenberger G."/>
            <person name="Zhu Y."/>
            <person name="Hemphill L."/>
            <person name="Shang Y."/>
            <person name="Youmans B."/>
            <person name="Ayvaz T."/>
            <person name="Ross M."/>
            <person name="Santibanez J."/>
            <person name="Aqrawi P."/>
            <person name="Gross S."/>
            <person name="Joshi V."/>
            <person name="Fowler G."/>
            <person name="Nazareth L."/>
            <person name="Reid J."/>
            <person name="Worley K."/>
            <person name="Petrosino J."/>
            <person name="Highlander S."/>
            <person name="Gibbs R."/>
        </authorList>
    </citation>
    <scope>NUCLEOTIDE SEQUENCE [LARGE SCALE GENOMIC DNA]</scope>
    <source>
        <strain evidence="4">ATCC 33861</strain>
    </source>
</reference>
<dbReference type="GO" id="GO:0030313">
    <property type="term" value="C:cell envelope"/>
    <property type="evidence" value="ECO:0007669"/>
    <property type="project" value="TreeGrafter"/>
</dbReference>
<accession>D7VNZ8</accession>
<dbReference type="PANTHER" id="PTHR30097">
    <property type="entry name" value="CATION EFFLUX SYSTEM PROTEIN CUSB"/>
    <property type="match status" value="1"/>
</dbReference>
<evidence type="ECO:0000256" key="1">
    <source>
        <dbReference type="ARBA" id="ARBA00022448"/>
    </source>
</evidence>
<dbReference type="Gene3D" id="2.40.420.20">
    <property type="match status" value="1"/>
</dbReference>
<dbReference type="PANTHER" id="PTHR30097:SF4">
    <property type="entry name" value="SLR6042 PROTEIN"/>
    <property type="match status" value="1"/>
</dbReference>
<dbReference type="GeneID" id="95427704"/>
<evidence type="ECO:0000313" key="5">
    <source>
        <dbReference type="Proteomes" id="UP000006258"/>
    </source>
</evidence>
<dbReference type="Gene3D" id="2.40.50.100">
    <property type="match status" value="1"/>
</dbReference>
<protein>
    <recommendedName>
        <fullName evidence="3">CusB-like three alpha-helical bundle domain-containing protein</fullName>
    </recommendedName>
</protein>
<comment type="caution">
    <text evidence="4">The sequence shown here is derived from an EMBL/GenBank/DDBJ whole genome shotgun (WGS) entry which is preliminary data.</text>
</comment>
<keyword evidence="2" id="KW-1133">Transmembrane helix</keyword>
<dbReference type="InterPro" id="IPR051909">
    <property type="entry name" value="MFP_Cation_Efflux"/>
</dbReference>
<feature type="transmembrane region" description="Helical" evidence="2">
    <location>
        <begin position="35"/>
        <end position="54"/>
    </location>
</feature>
<dbReference type="Proteomes" id="UP000006258">
    <property type="component" value="Unassembled WGS sequence"/>
</dbReference>
<dbReference type="STRING" id="525373.HMPREF0766_12718"/>
<keyword evidence="1" id="KW-0813">Transport</keyword>
<keyword evidence="2" id="KW-0472">Membrane</keyword>
<dbReference type="OrthoDB" id="9806939at2"/>
<dbReference type="Gene3D" id="6.10.140.730">
    <property type="match status" value="1"/>
</dbReference>
<dbReference type="eggNOG" id="COG0845">
    <property type="taxonomic scope" value="Bacteria"/>
</dbReference>
<dbReference type="RefSeq" id="WP_002993385.1">
    <property type="nucleotide sequence ID" value="NZ_GL379770.1"/>
</dbReference>
<dbReference type="AlphaFoldDB" id="D7VNZ8"/>
<dbReference type="Pfam" id="PF25869">
    <property type="entry name" value="3HB_CusB"/>
    <property type="match status" value="1"/>
</dbReference>
<dbReference type="GO" id="GO:0060003">
    <property type="term" value="P:copper ion export"/>
    <property type="evidence" value="ECO:0007669"/>
    <property type="project" value="TreeGrafter"/>
</dbReference>
<name>D7VNZ8_SPHSI</name>
<proteinExistence type="predicted"/>
<dbReference type="EMBL" id="ACHA02000011">
    <property type="protein sequence ID" value="EFK57645.1"/>
    <property type="molecule type" value="Genomic_DNA"/>
</dbReference>
<organism evidence="4 5">
    <name type="scientific">Sphingobacterium spiritivorum ATCC 33861</name>
    <dbReference type="NCBI Taxonomy" id="525373"/>
    <lineage>
        <taxon>Bacteria</taxon>
        <taxon>Pseudomonadati</taxon>
        <taxon>Bacteroidota</taxon>
        <taxon>Sphingobacteriia</taxon>
        <taxon>Sphingobacteriales</taxon>
        <taxon>Sphingobacteriaceae</taxon>
        <taxon>Sphingobacterium</taxon>
    </lineage>
</organism>
<keyword evidence="2" id="KW-0812">Transmembrane</keyword>
<feature type="domain" description="CusB-like three alpha-helical bundle" evidence="3">
    <location>
        <begin position="154"/>
        <end position="201"/>
    </location>
</feature>
<dbReference type="InterPro" id="IPR058791">
    <property type="entry name" value="3HB_CusB"/>
</dbReference>